<dbReference type="OMA" id="EWQLLES"/>
<dbReference type="InterPro" id="IPR056564">
    <property type="entry name" value="Ig-like_KY"/>
</dbReference>
<dbReference type="SMART" id="SM00460">
    <property type="entry name" value="TGc"/>
    <property type="match status" value="1"/>
</dbReference>
<dbReference type="SUPFAM" id="SSF54001">
    <property type="entry name" value="Cysteine proteinases"/>
    <property type="match status" value="1"/>
</dbReference>
<feature type="compositionally biased region" description="Basic and acidic residues" evidence="1">
    <location>
        <begin position="60"/>
        <end position="84"/>
    </location>
</feature>
<protein>
    <submittedName>
        <fullName evidence="4">Kyphoscoliosis peptidase</fullName>
    </submittedName>
</protein>
<sequence>MSMMAADQNISHILQELCHPPCNANQMCCKNEDNNNINNAGIAEEPWIPTSMVTQIQEQECTHDHRSERSFKSQGKDDDTKDPQGDPCNSPVSPKNSNNKNQTDQATRKPNISTKSSVFEKWAAMEDKANQRPLAKRQLSDISKAITFRAVKKTLVKEEDQTREKVQNSATQHDRRNDQIILNQHGSRRKLQKELISGTKDFYRVDTHTFSAGQELKSKKIFSVPTIARTITKGTCTDLERLRAIWIWLCHNIEYDLDGYLGLTEKVCSPERVIETGRGVCCGYSSLCLQLCKEVGIECREVGGHGKGIGYKLGQSYQNTKANHMWNAVLLEDHWYLLDACWGAGKVDMDKKAFIKRYNDFYFLTDPEDFINSHWPDEEEWQLLDNPIKLEEFEKNVLKTSEFYKLGLTLIHPKQFLLITEDGEASISMRFSQPVDFTYEISQQHSGEQKELSTSMGLLTVTQNSMKLQLMPPASGTFDIMLFARPGHTSGKYSWVCSFQLECYEPKTSQNLPENPYLYWGMTQNAEDLGLKPCIYGSEAILIKSGSSELVLHTSRPLMMLCEISHKDLDDTLAMRCLATQIEADRLTCSILCPYIGYYRLSVFVSDYESDRNSFQNVGNFLLHCTANPINLNQLLPPDLSYFCGPGIRTDDAGLTKFSHTAAIVSTQQGKCNITFQNQRDLDLQAILKHSKEQSGHPLSQHVFFTYNGSKVTLSVALPKPGVYKLSLYGKTTSNQEFNLLCDFILKNSSESSCPPFPYTYMAWRKGCMLFEPCSGLLEPLCWVQFRICVPGARRVSVLGEHRVDLQINKSHIWEGEVFTGNVEQIKLAASQDETSDQMDILMSFDVLRPQNEIK</sequence>
<reference evidence="4" key="2">
    <citation type="submission" date="2025-08" db="UniProtKB">
        <authorList>
            <consortium name="RefSeq"/>
        </authorList>
    </citation>
    <scope>IDENTIFICATION</scope>
    <source>
        <tissue evidence="4">Blood</tissue>
    </source>
</reference>
<dbReference type="RefSeq" id="XP_017340166.1">
    <property type="nucleotide sequence ID" value="XM_017484677.2"/>
</dbReference>
<keyword evidence="3" id="KW-1185">Reference proteome</keyword>
<dbReference type="GO" id="GO:0005737">
    <property type="term" value="C:cytoplasm"/>
    <property type="evidence" value="ECO:0007669"/>
    <property type="project" value="TreeGrafter"/>
</dbReference>
<dbReference type="Pfam" id="PF23265">
    <property type="entry name" value="Ig-like_KY"/>
    <property type="match status" value="3"/>
</dbReference>
<dbReference type="AlphaFoldDB" id="A0A2D0SCG9"/>
<dbReference type="InterPro" id="IPR038765">
    <property type="entry name" value="Papain-like_cys_pep_sf"/>
</dbReference>
<dbReference type="PANTHER" id="PTHR46333:SF4">
    <property type="entry name" value="TRANSGLUTAMINASE-LIKE DOMAIN-CONTAINING PROTEIN"/>
    <property type="match status" value="1"/>
</dbReference>
<dbReference type="OrthoDB" id="6129702at2759"/>
<dbReference type="Proteomes" id="UP000221080">
    <property type="component" value="Chromosome 14"/>
</dbReference>
<dbReference type="Gene3D" id="3.10.620.30">
    <property type="match status" value="1"/>
</dbReference>
<accession>A0A2D0SCG9</accession>
<feature type="domain" description="Transglutaminase-like" evidence="2">
    <location>
        <begin position="273"/>
        <end position="342"/>
    </location>
</feature>
<dbReference type="Pfam" id="PF01841">
    <property type="entry name" value="Transglut_core"/>
    <property type="match status" value="1"/>
</dbReference>
<organism evidence="3 4">
    <name type="scientific">Ictalurus punctatus</name>
    <name type="common">Channel catfish</name>
    <name type="synonym">Silurus punctatus</name>
    <dbReference type="NCBI Taxonomy" id="7998"/>
    <lineage>
        <taxon>Eukaryota</taxon>
        <taxon>Metazoa</taxon>
        <taxon>Chordata</taxon>
        <taxon>Craniata</taxon>
        <taxon>Vertebrata</taxon>
        <taxon>Euteleostomi</taxon>
        <taxon>Actinopterygii</taxon>
        <taxon>Neopterygii</taxon>
        <taxon>Teleostei</taxon>
        <taxon>Ostariophysi</taxon>
        <taxon>Siluriformes</taxon>
        <taxon>Ictaluridae</taxon>
        <taxon>Ictalurus</taxon>
    </lineage>
</organism>
<dbReference type="PANTHER" id="PTHR46333">
    <property type="entry name" value="CYTOKINESIS PROTEIN 3"/>
    <property type="match status" value="1"/>
</dbReference>
<feature type="compositionally biased region" description="Low complexity" evidence="1">
    <location>
        <begin position="89"/>
        <end position="101"/>
    </location>
</feature>
<name>A0A2D0SCG9_ICTPU</name>
<feature type="region of interest" description="Disordered" evidence="1">
    <location>
        <begin position="55"/>
        <end position="118"/>
    </location>
</feature>
<evidence type="ECO:0000259" key="2">
    <source>
        <dbReference type="SMART" id="SM00460"/>
    </source>
</evidence>
<dbReference type="STRING" id="7998.ENSIPUP00000014036"/>
<dbReference type="InterPro" id="IPR052557">
    <property type="entry name" value="CAP/Cytokinesis_protein"/>
</dbReference>
<proteinExistence type="predicted"/>
<evidence type="ECO:0000313" key="4">
    <source>
        <dbReference type="RefSeq" id="XP_017340166.1"/>
    </source>
</evidence>
<dbReference type="GeneID" id="108274483"/>
<evidence type="ECO:0000256" key="1">
    <source>
        <dbReference type="SAM" id="MobiDB-lite"/>
    </source>
</evidence>
<dbReference type="KEGG" id="ipu:108274483"/>
<dbReference type="InterPro" id="IPR002931">
    <property type="entry name" value="Transglutaminase-like"/>
</dbReference>
<evidence type="ECO:0000313" key="3">
    <source>
        <dbReference type="Proteomes" id="UP000221080"/>
    </source>
</evidence>
<reference evidence="3" key="1">
    <citation type="journal article" date="2016" name="Nat. Commun.">
        <title>The channel catfish genome sequence provides insights into the evolution of scale formation in teleosts.</title>
        <authorList>
            <person name="Liu Z."/>
            <person name="Liu S."/>
            <person name="Yao J."/>
            <person name="Bao L."/>
            <person name="Zhang J."/>
            <person name="Li Y."/>
            <person name="Jiang C."/>
            <person name="Sun L."/>
            <person name="Wang R."/>
            <person name="Zhang Y."/>
            <person name="Zhou T."/>
            <person name="Zeng Q."/>
            <person name="Fu Q."/>
            <person name="Gao S."/>
            <person name="Li N."/>
            <person name="Koren S."/>
            <person name="Jiang Y."/>
            <person name="Zimin A."/>
            <person name="Xu P."/>
            <person name="Phillippy A.M."/>
            <person name="Geng X."/>
            <person name="Song L."/>
            <person name="Sun F."/>
            <person name="Li C."/>
            <person name="Wang X."/>
            <person name="Chen A."/>
            <person name="Jin Y."/>
            <person name="Yuan Z."/>
            <person name="Yang Y."/>
            <person name="Tan S."/>
            <person name="Peatman E."/>
            <person name="Lu J."/>
            <person name="Qin Z."/>
            <person name="Dunham R."/>
            <person name="Li Z."/>
            <person name="Sonstegard T."/>
            <person name="Feng J."/>
            <person name="Danzmann R.G."/>
            <person name="Schroeder S."/>
            <person name="Scheffler B."/>
            <person name="Duke M.V."/>
            <person name="Ballard L."/>
            <person name="Kucuktas H."/>
            <person name="Kaltenboeck L."/>
            <person name="Liu H."/>
            <person name="Armbruster J."/>
            <person name="Xie Y."/>
            <person name="Kirby M.L."/>
            <person name="Tian Y."/>
            <person name="Flanagan M.E."/>
            <person name="Mu W."/>
            <person name="Waldbieser G.C."/>
        </authorList>
    </citation>
    <scope>NUCLEOTIDE SEQUENCE [LARGE SCALE GENOMIC DNA]</scope>
    <source>
        <strain evidence="3">SDA103</strain>
    </source>
</reference>
<gene>
    <name evidence="4" type="primary">LOC108274483</name>
</gene>
<feature type="compositionally biased region" description="Polar residues" evidence="1">
    <location>
        <begin position="102"/>
        <end position="117"/>
    </location>
</feature>